<protein>
    <submittedName>
        <fullName evidence="2">Uncharacterized protein</fullName>
    </submittedName>
</protein>
<accession>A0A9N8H3T9</accession>
<proteinExistence type="predicted"/>
<name>A0A9N8H3T9_9STRA</name>
<dbReference type="InterPro" id="IPR008978">
    <property type="entry name" value="HSP20-like_chaperone"/>
</dbReference>
<feature type="compositionally biased region" description="Polar residues" evidence="1">
    <location>
        <begin position="1"/>
        <end position="16"/>
    </location>
</feature>
<evidence type="ECO:0000256" key="1">
    <source>
        <dbReference type="SAM" id="MobiDB-lite"/>
    </source>
</evidence>
<organism evidence="2 3">
    <name type="scientific">Seminavis robusta</name>
    <dbReference type="NCBI Taxonomy" id="568900"/>
    <lineage>
        <taxon>Eukaryota</taxon>
        <taxon>Sar</taxon>
        <taxon>Stramenopiles</taxon>
        <taxon>Ochrophyta</taxon>
        <taxon>Bacillariophyta</taxon>
        <taxon>Bacillariophyceae</taxon>
        <taxon>Bacillariophycidae</taxon>
        <taxon>Naviculales</taxon>
        <taxon>Naviculaceae</taxon>
        <taxon>Seminavis</taxon>
    </lineage>
</organism>
<gene>
    <name evidence="2" type="ORF">SEMRO_33_G021550.1</name>
</gene>
<reference evidence="2" key="1">
    <citation type="submission" date="2020-06" db="EMBL/GenBank/DDBJ databases">
        <authorList>
            <consortium name="Plant Systems Biology data submission"/>
        </authorList>
    </citation>
    <scope>NUCLEOTIDE SEQUENCE</scope>
    <source>
        <strain evidence="2">D6</strain>
    </source>
</reference>
<dbReference type="AlphaFoldDB" id="A0A9N8H3T9"/>
<evidence type="ECO:0000313" key="3">
    <source>
        <dbReference type="Proteomes" id="UP001153069"/>
    </source>
</evidence>
<dbReference type="EMBL" id="CAICTM010000033">
    <property type="protein sequence ID" value="CAB9498220.1"/>
    <property type="molecule type" value="Genomic_DNA"/>
</dbReference>
<evidence type="ECO:0000313" key="2">
    <source>
        <dbReference type="EMBL" id="CAB9498220.1"/>
    </source>
</evidence>
<feature type="region of interest" description="Disordered" evidence="1">
    <location>
        <begin position="1"/>
        <end position="22"/>
    </location>
</feature>
<dbReference type="Gene3D" id="2.60.40.790">
    <property type="match status" value="1"/>
</dbReference>
<sequence length="208" mass="23200">MASLDSNVMIQPTMSPHQHVADDNKSMQDIFDFSSSSSMMPGNVNLQQSPIRITRMFDIRRVLNSEEELRLSFDVPAGISASDLKVQIQHDKELHPEIYTLRVMGNNTNAHTTNNHSKTFPLNAKSVNLFKVKAVLDSRNNVLRVIAPKKQQEPQEFANSSSNTLVAMAVEALQAISLSVSNYASWSSNDPDQILREVPIVDDNMMAC</sequence>
<comment type="caution">
    <text evidence="2">The sequence shown here is derived from an EMBL/GenBank/DDBJ whole genome shotgun (WGS) entry which is preliminary data.</text>
</comment>
<keyword evidence="3" id="KW-1185">Reference proteome</keyword>
<dbReference type="Proteomes" id="UP001153069">
    <property type="component" value="Unassembled WGS sequence"/>
</dbReference>
<dbReference type="CDD" id="cd06464">
    <property type="entry name" value="ACD_sHsps-like"/>
    <property type="match status" value="1"/>
</dbReference>